<organism evidence="1 2">
    <name type="scientific">Gigaspora margarita</name>
    <dbReference type="NCBI Taxonomy" id="4874"/>
    <lineage>
        <taxon>Eukaryota</taxon>
        <taxon>Fungi</taxon>
        <taxon>Fungi incertae sedis</taxon>
        <taxon>Mucoromycota</taxon>
        <taxon>Glomeromycotina</taxon>
        <taxon>Glomeromycetes</taxon>
        <taxon>Diversisporales</taxon>
        <taxon>Gigasporaceae</taxon>
        <taxon>Gigaspora</taxon>
    </lineage>
</organism>
<proteinExistence type="predicted"/>
<comment type="caution">
    <text evidence="1">The sequence shown here is derived from an EMBL/GenBank/DDBJ whole genome shotgun (WGS) entry which is preliminary data.</text>
</comment>
<evidence type="ECO:0000313" key="1">
    <source>
        <dbReference type="EMBL" id="CAG8785150.1"/>
    </source>
</evidence>
<evidence type="ECO:0000313" key="2">
    <source>
        <dbReference type="Proteomes" id="UP000789901"/>
    </source>
</evidence>
<reference evidence="1 2" key="1">
    <citation type="submission" date="2021-06" db="EMBL/GenBank/DDBJ databases">
        <authorList>
            <person name="Kallberg Y."/>
            <person name="Tangrot J."/>
            <person name="Rosling A."/>
        </authorList>
    </citation>
    <scope>NUCLEOTIDE SEQUENCE [LARGE SCALE GENOMIC DNA]</scope>
    <source>
        <strain evidence="1 2">120-4 pot B 10/14</strain>
    </source>
</reference>
<keyword evidence="2" id="KW-1185">Reference proteome</keyword>
<feature type="non-terminal residue" evidence="1">
    <location>
        <position position="1"/>
    </location>
</feature>
<dbReference type="Proteomes" id="UP000789901">
    <property type="component" value="Unassembled WGS sequence"/>
</dbReference>
<protein>
    <submittedName>
        <fullName evidence="1">17268_t:CDS:1</fullName>
    </submittedName>
</protein>
<sequence length="81" mass="9167">VGFPLRAEWTLKGNQKLGNRGSGTRIKKNIKAILEGSFLSGNQKDQEKMDAQAMHKELLKYAKTSDIEKKDIPYSDNMQLD</sequence>
<name>A0ABN7VM66_GIGMA</name>
<accession>A0ABN7VM66</accession>
<gene>
    <name evidence="1" type="ORF">GMARGA_LOCUS20310</name>
</gene>
<dbReference type="EMBL" id="CAJVQB010017687">
    <property type="protein sequence ID" value="CAG8785150.1"/>
    <property type="molecule type" value="Genomic_DNA"/>
</dbReference>